<keyword evidence="1" id="KW-0472">Membrane</keyword>
<dbReference type="InParanoid" id="Q17892"/>
<name>Q17892_CAEEL</name>
<organism evidence="2 3">
    <name type="scientific">Caenorhabditis elegans</name>
    <dbReference type="NCBI Taxonomy" id="6239"/>
    <lineage>
        <taxon>Eukaryota</taxon>
        <taxon>Metazoa</taxon>
        <taxon>Ecdysozoa</taxon>
        <taxon>Nematoda</taxon>
        <taxon>Chromadorea</taxon>
        <taxon>Rhabditida</taxon>
        <taxon>Rhabditina</taxon>
        <taxon>Rhabditomorpha</taxon>
        <taxon>Rhabditoidea</taxon>
        <taxon>Rhabditidae</taxon>
        <taxon>Peloderinae</taxon>
        <taxon>Caenorhabditis</taxon>
    </lineage>
</organism>
<protein>
    <submittedName>
        <fullName evidence="2">Transmembrane protein</fullName>
    </submittedName>
</protein>
<proteinExistence type="predicted"/>
<evidence type="ECO:0000313" key="3">
    <source>
        <dbReference type="Proteomes" id="UP000001940"/>
    </source>
</evidence>
<sequence>MMMSPVFRPRQRKDKHKILEKIHFDFYRYIICLAILAFTLLPLFLSWGALELEGFANTNYDAEPKYGTDITCFFTTRDDRTTRDDMCAKILKNQLHRNVVYYGIRIDCILSSPLILISFWLFFQESFGKYVLYAAHFCAWTKFISITAVLTCVLIDEPSFMRETFEKSQFGSYESKLLYSFTMVSLSAFFDICLVIALVIVNYLPDTPVSKYRVGPPQPAEYMSVLANVKQVVAKSRNASRVSVVEAFPIGDLISKETFAGKSNPV</sequence>
<gene>
    <name evidence="2 4" type="ORF">C10A4.2</name>
    <name evidence="2" type="ORF">CELE_C10A4.2</name>
</gene>
<evidence type="ECO:0000256" key="1">
    <source>
        <dbReference type="SAM" id="Phobius"/>
    </source>
</evidence>
<dbReference type="PaxDb" id="6239-C10A4.2"/>
<keyword evidence="3" id="KW-1185">Reference proteome</keyword>
<dbReference type="HOGENOM" id="CLU_089430_0_0_1"/>
<dbReference type="eggNOG" id="ENOG502THFJ">
    <property type="taxonomic scope" value="Eukaryota"/>
</dbReference>
<feature type="transmembrane region" description="Helical" evidence="1">
    <location>
        <begin position="26"/>
        <end position="50"/>
    </location>
</feature>
<dbReference type="AGR" id="WB:WBGene00015663"/>
<dbReference type="Proteomes" id="UP000001940">
    <property type="component" value="Chromosome X"/>
</dbReference>
<dbReference type="KEGG" id="cel:CELE_C10A4.2"/>
<dbReference type="AlphaFoldDB" id="Q17892"/>
<dbReference type="PIR" id="T15483">
    <property type="entry name" value="T15483"/>
</dbReference>
<evidence type="ECO:0000313" key="4">
    <source>
        <dbReference type="WormBase" id="C10A4.2"/>
    </source>
</evidence>
<dbReference type="CTD" id="182483"/>
<dbReference type="OMA" id="ISFWFFW"/>
<dbReference type="RefSeq" id="NP_509253.2">
    <property type="nucleotide sequence ID" value="NM_076852.3"/>
</dbReference>
<dbReference type="OrthoDB" id="5791453at2759"/>
<reference evidence="2 3" key="1">
    <citation type="journal article" date="1998" name="Science">
        <title>Genome sequence of the nematode C. elegans: a platform for investigating biology.</title>
        <authorList>
            <consortium name="The C. elegans sequencing consortium"/>
            <person name="Sulson J.E."/>
            <person name="Waterston R."/>
        </authorList>
    </citation>
    <scope>NUCLEOTIDE SEQUENCE [LARGE SCALE GENOMIC DNA]</scope>
    <source>
        <strain evidence="2 3">Bristol N2</strain>
    </source>
</reference>
<keyword evidence="1" id="KW-1133">Transmembrane helix</keyword>
<feature type="transmembrane region" description="Helical" evidence="1">
    <location>
        <begin position="99"/>
        <end position="123"/>
    </location>
</feature>
<dbReference type="FunCoup" id="Q17892">
    <property type="interactions" value="811"/>
</dbReference>
<accession>Q17892</accession>
<feature type="transmembrane region" description="Helical" evidence="1">
    <location>
        <begin position="130"/>
        <end position="156"/>
    </location>
</feature>
<feature type="transmembrane region" description="Helical" evidence="1">
    <location>
        <begin position="176"/>
        <end position="204"/>
    </location>
</feature>
<dbReference type="WormBase" id="C10A4.2">
    <property type="protein sequence ID" value="CE47923"/>
    <property type="gene ID" value="WBGene00015663"/>
</dbReference>
<dbReference type="UCSC" id="C10A4.2">
    <property type="organism name" value="c. elegans"/>
</dbReference>
<keyword evidence="1 2" id="KW-0812">Transmembrane</keyword>
<dbReference type="EMBL" id="BX284606">
    <property type="protein sequence ID" value="CCD62394.2"/>
    <property type="molecule type" value="Genomic_DNA"/>
</dbReference>
<dbReference type="GeneID" id="182483"/>
<evidence type="ECO:0000313" key="2">
    <source>
        <dbReference type="EMBL" id="CCD62394.2"/>
    </source>
</evidence>